<feature type="region of interest" description="Disordered" evidence="1">
    <location>
        <begin position="30"/>
        <end position="62"/>
    </location>
</feature>
<accession>A0A0D5NKM3</accession>
<dbReference type="Proteomes" id="UP000032633">
    <property type="component" value="Chromosome"/>
</dbReference>
<evidence type="ECO:0000313" key="2">
    <source>
        <dbReference type="EMBL" id="AJY75660.1"/>
    </source>
</evidence>
<evidence type="ECO:0000256" key="1">
    <source>
        <dbReference type="SAM" id="MobiDB-lite"/>
    </source>
</evidence>
<dbReference type="EMBL" id="CP011058">
    <property type="protein sequence ID" value="AJY75660.1"/>
    <property type="molecule type" value="Genomic_DNA"/>
</dbReference>
<reference evidence="3" key="2">
    <citation type="submission" date="2015-03" db="EMBL/GenBank/DDBJ databases">
        <title>Genome sequence of Paenibacillus beijingensis strain DSM 24997T.</title>
        <authorList>
            <person name="Kwak Y."/>
            <person name="Shin J.-H."/>
        </authorList>
    </citation>
    <scope>NUCLEOTIDE SEQUENCE [LARGE SCALE GENOMIC DNA]</scope>
    <source>
        <strain evidence="3">DSM 24997</strain>
    </source>
</reference>
<sequence>MKKSCGIDSAAFFHLSVPFFAAEPELESIANARKRPQTPANARKRPQTPANARKRPHQISAL</sequence>
<name>A0A0D5NKM3_9BACL</name>
<reference evidence="2 3" key="1">
    <citation type="journal article" date="2015" name="J. Biotechnol.">
        <title>Complete genome sequence of Paenibacillus beijingensis 7188(T) (=DSM 24997(T)), a novel rhizobacterium from jujube garden soil.</title>
        <authorList>
            <person name="Kwak Y."/>
            <person name="Shin J.H."/>
        </authorList>
    </citation>
    <scope>NUCLEOTIDE SEQUENCE [LARGE SCALE GENOMIC DNA]</scope>
    <source>
        <strain evidence="2 3">DSM 24997</strain>
    </source>
</reference>
<feature type="compositionally biased region" description="Basic residues" evidence="1">
    <location>
        <begin position="32"/>
        <end position="62"/>
    </location>
</feature>
<keyword evidence="3" id="KW-1185">Reference proteome</keyword>
<protein>
    <submittedName>
        <fullName evidence="2">Uncharacterized protein</fullName>
    </submittedName>
</protein>
<organism evidence="2 3">
    <name type="scientific">Paenibacillus beijingensis</name>
    <dbReference type="NCBI Taxonomy" id="1126833"/>
    <lineage>
        <taxon>Bacteria</taxon>
        <taxon>Bacillati</taxon>
        <taxon>Bacillota</taxon>
        <taxon>Bacilli</taxon>
        <taxon>Bacillales</taxon>
        <taxon>Paenibacillaceae</taxon>
        <taxon>Paenibacillus</taxon>
    </lineage>
</organism>
<dbReference type="HOGENOM" id="CLU_2899832_0_0_9"/>
<dbReference type="AlphaFoldDB" id="A0A0D5NKM3"/>
<dbReference type="PATRIC" id="fig|1126833.4.peg.3331"/>
<dbReference type="KEGG" id="pbj:VN24_15215"/>
<evidence type="ECO:0000313" key="3">
    <source>
        <dbReference type="Proteomes" id="UP000032633"/>
    </source>
</evidence>
<proteinExistence type="predicted"/>
<gene>
    <name evidence="2" type="ORF">VN24_15215</name>
</gene>